<dbReference type="Proteomes" id="UP000541610">
    <property type="component" value="Unassembled WGS sequence"/>
</dbReference>
<dbReference type="AlphaFoldDB" id="A0A7J6NWE9"/>
<proteinExistence type="predicted"/>
<comment type="caution">
    <text evidence="2">The sequence shown here is derived from an EMBL/GenBank/DDBJ whole genome shotgun (WGS) entry which is preliminary data.</text>
</comment>
<sequence>MTSNINDAIPRMTRAAIARGDGSLVPGLEFGRQRREDGHEGPLPSVNDGEFLSASEHDSKVSAKHSVVIPRGSAPSTNPPRLVPTATPTVTMPPPGYQIMRVPRLIIPKMPTPKVLQILGLKALHIQENSRLGNRRHNESQPLIMSIEHKLDGIVDALAGLSLALRRPGDQHAVVNETPVADGINNANQGLVNQHRWCPTVRTSPNQEADTLFHNVSPSHLPYHQIRGSPPVYPIHTGAHYRPGLQPGHRGSPPGIMHPSLGQRPSITPGRSRTMDYSLHNAHPAGHHVPQHEPNPTAPVVGHRAAYPIVGCCYGCGCTPCAYPVSDDRLQKEMKTVKALKKPEQGKFLEMVDKRSGLGFRLEVIRNCGRLSPIVVHHYLREHVCMDVHKSIGIGDDWPLNCDADYSNSVNVIWDRLTTVYSGQSTSEKLLDSWSHLRQGDGEPVQKYVNRVCNAQEELSLAGNGRSESEIRAKLRCGLRDQRLQSDMLQYNNAPLPDFIAIMSQKVIDYDRQAGQCFSNGGAPYGQSSQFQLGWANPASDGASPLRWRPLGRLAI</sequence>
<evidence type="ECO:0000313" key="2">
    <source>
        <dbReference type="EMBL" id="KAF4687886.1"/>
    </source>
</evidence>
<accession>A0A7J6NWE9</accession>
<feature type="region of interest" description="Disordered" evidence="1">
    <location>
        <begin position="246"/>
        <end position="274"/>
    </location>
</feature>
<feature type="region of interest" description="Disordered" evidence="1">
    <location>
        <begin position="69"/>
        <end position="89"/>
    </location>
</feature>
<feature type="region of interest" description="Disordered" evidence="1">
    <location>
        <begin position="33"/>
        <end position="57"/>
    </location>
</feature>
<gene>
    <name evidence="2" type="ORF">FOZ60_003446</name>
</gene>
<dbReference type="OrthoDB" id="10625723at2759"/>
<name>A0A7J6NWE9_PEROL</name>
<reference evidence="2 3" key="1">
    <citation type="submission" date="2020-04" db="EMBL/GenBank/DDBJ databases">
        <title>Perkinsus olseni comparative genomics.</title>
        <authorList>
            <person name="Bogema D.R."/>
        </authorList>
    </citation>
    <scope>NUCLEOTIDE SEQUENCE [LARGE SCALE GENOMIC DNA]</scope>
    <source>
        <strain evidence="2">00978-12</strain>
    </source>
</reference>
<protein>
    <submittedName>
        <fullName evidence="2">Uncharacterized protein</fullName>
    </submittedName>
</protein>
<evidence type="ECO:0000256" key="1">
    <source>
        <dbReference type="SAM" id="MobiDB-lite"/>
    </source>
</evidence>
<evidence type="ECO:0000313" key="3">
    <source>
        <dbReference type="Proteomes" id="UP000541610"/>
    </source>
</evidence>
<organism evidence="2 3">
    <name type="scientific">Perkinsus olseni</name>
    <name type="common">Perkinsus atlanticus</name>
    <dbReference type="NCBI Taxonomy" id="32597"/>
    <lineage>
        <taxon>Eukaryota</taxon>
        <taxon>Sar</taxon>
        <taxon>Alveolata</taxon>
        <taxon>Perkinsozoa</taxon>
        <taxon>Perkinsea</taxon>
        <taxon>Perkinsida</taxon>
        <taxon>Perkinsidae</taxon>
        <taxon>Perkinsus</taxon>
    </lineage>
</organism>
<dbReference type="EMBL" id="JABANP010000170">
    <property type="protein sequence ID" value="KAF4687886.1"/>
    <property type="molecule type" value="Genomic_DNA"/>
</dbReference>